<dbReference type="RefSeq" id="WP_203166933.1">
    <property type="nucleotide sequence ID" value="NZ_JAEVLS010000002.1"/>
</dbReference>
<gene>
    <name evidence="1" type="ORF">JM946_08890</name>
</gene>
<dbReference type="EMBL" id="JAEVLS010000002">
    <property type="protein sequence ID" value="MBM0104863.1"/>
    <property type="molecule type" value="Genomic_DNA"/>
</dbReference>
<comment type="caution">
    <text evidence="1">The sequence shown here is derived from an EMBL/GenBank/DDBJ whole genome shotgun (WGS) entry which is preliminary data.</text>
</comment>
<proteinExistence type="predicted"/>
<reference evidence="1 2" key="1">
    <citation type="journal article" date="2021" name="Int. J. Syst. Evol. Microbiol.">
        <title>Steroidobacter gossypii sp. nov., isolated from soil of cotton cropping field.</title>
        <authorList>
            <person name="Huang R."/>
            <person name="Yang S."/>
            <person name="Zhen C."/>
            <person name="Liu W."/>
        </authorList>
    </citation>
    <scope>NUCLEOTIDE SEQUENCE [LARGE SCALE GENOMIC DNA]</scope>
    <source>
        <strain evidence="1 2">S1-65</strain>
    </source>
</reference>
<evidence type="ECO:0000313" key="2">
    <source>
        <dbReference type="Proteomes" id="UP000661077"/>
    </source>
</evidence>
<name>A0ABS1WV65_9GAMM</name>
<evidence type="ECO:0000313" key="1">
    <source>
        <dbReference type="EMBL" id="MBM0104863.1"/>
    </source>
</evidence>
<organism evidence="1 2">
    <name type="scientific">Steroidobacter gossypii</name>
    <dbReference type="NCBI Taxonomy" id="2805490"/>
    <lineage>
        <taxon>Bacteria</taxon>
        <taxon>Pseudomonadati</taxon>
        <taxon>Pseudomonadota</taxon>
        <taxon>Gammaproteobacteria</taxon>
        <taxon>Steroidobacterales</taxon>
        <taxon>Steroidobacteraceae</taxon>
        <taxon>Steroidobacter</taxon>
    </lineage>
</organism>
<sequence>MALRTEFFADLEDLKLTLEAFRKLGEFRYTALSGAVNAELAEYRDPLSLMEVGIVTPDTPDRGAGYMITERSVTITTRRIEMLDGSGFKRTLDQSSNPDSVHIALGGELGARILIGSILDTHGDTERARATYALFKKVIVKRSKRVSNRQVMPGAMQKLEQGWRLTADKGFHPGLDLRKPLRLEKSVCLK</sequence>
<keyword evidence="2" id="KW-1185">Reference proteome</keyword>
<dbReference type="Proteomes" id="UP000661077">
    <property type="component" value="Unassembled WGS sequence"/>
</dbReference>
<protein>
    <submittedName>
        <fullName evidence="1">Uncharacterized protein</fullName>
    </submittedName>
</protein>
<accession>A0ABS1WV65</accession>